<keyword evidence="4" id="KW-1185">Reference proteome</keyword>
<evidence type="ECO:0000313" key="3">
    <source>
        <dbReference type="EMBL" id="MFB9378854.1"/>
    </source>
</evidence>
<keyword evidence="1" id="KW-0472">Membrane</keyword>
<feature type="transmembrane region" description="Helical" evidence="1">
    <location>
        <begin position="25"/>
        <end position="44"/>
    </location>
</feature>
<keyword evidence="1" id="KW-1133">Transmembrane helix</keyword>
<keyword evidence="1" id="KW-0812">Transmembrane</keyword>
<protein>
    <submittedName>
        <fullName evidence="3">Pilus assembly protein TadG-related protein</fullName>
    </submittedName>
</protein>
<comment type="caution">
    <text evidence="3">The sequence shown here is derived from an EMBL/GenBank/DDBJ whole genome shotgun (WGS) entry which is preliminary data.</text>
</comment>
<organism evidence="3 4">
    <name type="scientific">Kineococcus gynurae</name>
    <dbReference type="NCBI Taxonomy" id="452979"/>
    <lineage>
        <taxon>Bacteria</taxon>
        <taxon>Bacillati</taxon>
        <taxon>Actinomycetota</taxon>
        <taxon>Actinomycetes</taxon>
        <taxon>Kineosporiales</taxon>
        <taxon>Kineosporiaceae</taxon>
        <taxon>Kineococcus</taxon>
    </lineage>
</organism>
<dbReference type="InterPro" id="IPR028087">
    <property type="entry name" value="Tad_N"/>
</dbReference>
<accession>A0ABV5LXR8</accession>
<dbReference type="EMBL" id="JBHMDM010000012">
    <property type="protein sequence ID" value="MFB9378854.1"/>
    <property type="molecule type" value="Genomic_DNA"/>
</dbReference>
<dbReference type="RefSeq" id="WP_380134238.1">
    <property type="nucleotide sequence ID" value="NZ_JBHLUI010000001.1"/>
</dbReference>
<reference evidence="3 4" key="1">
    <citation type="submission" date="2024-09" db="EMBL/GenBank/DDBJ databases">
        <authorList>
            <person name="Sun Q."/>
            <person name="Mori K."/>
        </authorList>
    </citation>
    <scope>NUCLEOTIDE SEQUENCE [LARGE SCALE GENOMIC DNA]</scope>
    <source>
        <strain evidence="3 4">TISTR 1856</strain>
    </source>
</reference>
<gene>
    <name evidence="3" type="ORF">ACFFVI_17995</name>
</gene>
<dbReference type="Proteomes" id="UP001589748">
    <property type="component" value="Unassembled WGS sequence"/>
</dbReference>
<proteinExistence type="predicted"/>
<evidence type="ECO:0000313" key="4">
    <source>
        <dbReference type="Proteomes" id="UP001589748"/>
    </source>
</evidence>
<dbReference type="Pfam" id="PF13400">
    <property type="entry name" value="Tad"/>
    <property type="match status" value="1"/>
</dbReference>
<evidence type="ECO:0000256" key="1">
    <source>
        <dbReference type="SAM" id="Phobius"/>
    </source>
</evidence>
<evidence type="ECO:0000259" key="2">
    <source>
        <dbReference type="Pfam" id="PF13400"/>
    </source>
</evidence>
<sequence length="168" mass="17399">MNHRPLRPDPTPVPVPATAREDGSIGVAVPALALVLLLLAGLVVDSARQLDARGQAVGYAEEAARAGAAAVDLDSAELRLAPEAEVRARVVAYCRDAVAAGAPIRDPDGCFRGIDAVGAGDPRRLVVQAHVDVVQPASLLGLVGVRELHASGEGRARPVDGIRFQDAR</sequence>
<feature type="domain" description="Putative Flp pilus-assembly TadG-like N-terminal" evidence="2">
    <location>
        <begin position="23"/>
        <end position="70"/>
    </location>
</feature>
<name>A0ABV5LXR8_9ACTN</name>